<feature type="binding site" evidence="20">
    <location>
        <position position="440"/>
    </location>
    <ligand>
        <name>Mg(2+)</name>
        <dbReference type="ChEBI" id="CHEBI:18420"/>
    </ligand>
</feature>
<keyword evidence="15 17" id="KW-0460">Magnesium</keyword>
<dbReference type="InterPro" id="IPR036637">
    <property type="entry name" value="Phosphohistidine_dom_sf"/>
</dbReference>
<evidence type="ECO:0000256" key="18">
    <source>
        <dbReference type="PIRSR" id="PIRSR000732-1"/>
    </source>
</evidence>
<dbReference type="GO" id="GO:0005737">
    <property type="term" value="C:cytoplasm"/>
    <property type="evidence" value="ECO:0007669"/>
    <property type="project" value="UniProtKB-SubCell"/>
</dbReference>
<feature type="active site" description="Proton donor" evidence="18">
    <location>
        <position position="487"/>
    </location>
</feature>
<evidence type="ECO:0000313" key="25">
    <source>
        <dbReference type="EMBL" id="NYE21069.1"/>
    </source>
</evidence>
<evidence type="ECO:0000259" key="23">
    <source>
        <dbReference type="Pfam" id="PF02896"/>
    </source>
</evidence>
<evidence type="ECO:0000256" key="14">
    <source>
        <dbReference type="ARBA" id="ARBA00022777"/>
    </source>
</evidence>
<feature type="domain" description="PEP-utilising enzyme C-terminal" evidence="23">
    <location>
        <begin position="249"/>
        <end position="524"/>
    </location>
</feature>
<dbReference type="InterPro" id="IPR008731">
    <property type="entry name" value="PTS_EIN"/>
</dbReference>
<dbReference type="NCBIfam" id="TIGR01417">
    <property type="entry name" value="PTS_I_fam"/>
    <property type="match status" value="1"/>
</dbReference>
<evidence type="ECO:0000256" key="20">
    <source>
        <dbReference type="PIRSR" id="PIRSR000732-3"/>
    </source>
</evidence>
<evidence type="ECO:0000256" key="12">
    <source>
        <dbReference type="ARBA" id="ARBA00022683"/>
    </source>
</evidence>
<evidence type="ECO:0000256" key="3">
    <source>
        <dbReference type="ARBA" id="ARBA00002728"/>
    </source>
</evidence>
<feature type="binding site" evidence="20">
    <location>
        <position position="416"/>
    </location>
    <ligand>
        <name>Mg(2+)</name>
        <dbReference type="ChEBI" id="CHEBI:18420"/>
    </ligand>
</feature>
<dbReference type="EC" id="2.7.3.9" evidence="6 17"/>
<dbReference type="AlphaFoldDB" id="A0A7Y9KMS5"/>
<keyword evidence="14 17" id="KW-0418">Kinase</keyword>
<dbReference type="Gene3D" id="3.50.30.10">
    <property type="entry name" value="Phosphohistidine domain"/>
    <property type="match status" value="1"/>
</dbReference>
<reference evidence="25 26" key="1">
    <citation type="submission" date="2020-07" db="EMBL/GenBank/DDBJ databases">
        <title>Sequencing the genomes of 1000 actinobacteria strains.</title>
        <authorList>
            <person name="Klenk H.-P."/>
        </authorList>
    </citation>
    <scope>NUCLEOTIDE SEQUENCE [LARGE SCALE GENOMIC DNA]</scope>
    <source>
        <strain evidence="25 26">DSM 24662</strain>
    </source>
</reference>
<evidence type="ECO:0000256" key="2">
    <source>
        <dbReference type="ARBA" id="ARBA00001946"/>
    </source>
</evidence>
<dbReference type="Proteomes" id="UP000576969">
    <property type="component" value="Unassembled WGS sequence"/>
</dbReference>
<gene>
    <name evidence="25" type="ORF">BJ991_003097</name>
</gene>
<evidence type="ECO:0000256" key="4">
    <source>
        <dbReference type="ARBA" id="ARBA00004496"/>
    </source>
</evidence>
<dbReference type="InterPro" id="IPR000121">
    <property type="entry name" value="PEP_util_C"/>
</dbReference>
<evidence type="ECO:0000256" key="13">
    <source>
        <dbReference type="ARBA" id="ARBA00022723"/>
    </source>
</evidence>
<evidence type="ECO:0000256" key="7">
    <source>
        <dbReference type="ARBA" id="ARBA00016544"/>
    </source>
</evidence>
<dbReference type="InterPro" id="IPR008279">
    <property type="entry name" value="PEP-util_enz_mobile_dom"/>
</dbReference>
<accession>A0A7Y9KMS5</accession>
<keyword evidence="10 17" id="KW-0762">Sugar transport</keyword>
<evidence type="ECO:0000256" key="5">
    <source>
        <dbReference type="ARBA" id="ARBA00007837"/>
    </source>
</evidence>
<dbReference type="GO" id="GO:0008965">
    <property type="term" value="F:phosphoenolpyruvate-protein phosphotransferase activity"/>
    <property type="evidence" value="ECO:0007669"/>
    <property type="project" value="UniProtKB-EC"/>
</dbReference>
<dbReference type="InterPro" id="IPR036618">
    <property type="entry name" value="PtsI_HPr-bd_sf"/>
</dbReference>
<evidence type="ECO:0000256" key="15">
    <source>
        <dbReference type="ARBA" id="ARBA00022842"/>
    </source>
</evidence>
<dbReference type="GO" id="GO:0046872">
    <property type="term" value="F:metal ion binding"/>
    <property type="evidence" value="ECO:0007669"/>
    <property type="project" value="UniProtKB-KW"/>
</dbReference>
<dbReference type="PROSITE" id="PS00370">
    <property type="entry name" value="PEP_ENZYMES_PHOS_SITE"/>
    <property type="match status" value="1"/>
</dbReference>
<dbReference type="PIRSF" id="PIRSF000732">
    <property type="entry name" value="PTS_enzyme_I"/>
    <property type="match status" value="1"/>
</dbReference>
<dbReference type="PANTHER" id="PTHR46244:SF3">
    <property type="entry name" value="PHOSPHOENOLPYRUVATE-PROTEIN PHOSPHOTRANSFERASE"/>
    <property type="match status" value="1"/>
</dbReference>
<sequence length="573" mass="59298">MPELRGVGIGLGVAQGPVARMAAPLPPPPDERSTRSVEEETARVREAVSAVARELEERGEKAGGKAQDVLEAQAMMAEDPTLEQEVDDRIAKGKTSEFAVYDAFASFREQLTALGGYLGERAADLDDVAQRVIARLRGLPAPGVPDPGHPFVLVAKDLAPADTALLDLEKVLALVTTEGGPTSHTAILAREKAIVAVVGVADAAGLEEGETVIVDAAAGVVVTEPTDDELARAKNRADSRAAAASAPITPGALRDGTEIPLLVNLGNAEGAAEAVALGAEGVGLFRTEFLFLSSSQAPTVEQQRAVYEKLLAAFAGKKVVVRVLDAGADKPLPFLNDAHEENPALGLRGLRALRASEDILREQLTALAEADAATRAAGKGADLWVMAPMVATVEETEYFTKIAREYGVKTAGVMVEVPSSALLADRILAVADFASIGTNDLTQYTMAADRLLGSVATFQDPWHPAVLRLVREVGEAGRAHGKPVGICGEAAADPMLAVVLVGLGATSLSMAPTALADVRATLLQYTLGEARAIAEAALAANDAASARAAAQAAASTSSTAAEAAATREKETEQ</sequence>
<dbReference type="SUPFAM" id="SSF51621">
    <property type="entry name" value="Phosphoenolpyruvate/pyruvate domain"/>
    <property type="match status" value="1"/>
</dbReference>
<keyword evidence="9 17" id="KW-0963">Cytoplasm</keyword>
<evidence type="ECO:0000256" key="16">
    <source>
        <dbReference type="ARBA" id="ARBA00033235"/>
    </source>
</evidence>
<evidence type="ECO:0000259" key="24">
    <source>
        <dbReference type="Pfam" id="PF05524"/>
    </source>
</evidence>
<dbReference type="InterPro" id="IPR018274">
    <property type="entry name" value="PEP_util_AS"/>
</dbReference>
<dbReference type="InterPro" id="IPR040442">
    <property type="entry name" value="Pyrv_kinase-like_dom_sf"/>
</dbReference>
<evidence type="ECO:0000256" key="17">
    <source>
        <dbReference type="PIRNR" id="PIRNR000732"/>
    </source>
</evidence>
<dbReference type="InterPro" id="IPR006318">
    <property type="entry name" value="PTS_EI-like"/>
</dbReference>
<protein>
    <recommendedName>
        <fullName evidence="7 17">Phosphoenolpyruvate-protein phosphotransferase</fullName>
        <ecNumber evidence="6 17">2.7.3.9</ecNumber>
    </recommendedName>
    <alternativeName>
        <fullName evidence="16 17">Phosphotransferase system, enzyme I</fullName>
    </alternativeName>
</protein>
<evidence type="ECO:0000256" key="10">
    <source>
        <dbReference type="ARBA" id="ARBA00022597"/>
    </source>
</evidence>
<evidence type="ECO:0000256" key="19">
    <source>
        <dbReference type="PIRSR" id="PIRSR000732-2"/>
    </source>
</evidence>
<dbReference type="Pfam" id="PF00391">
    <property type="entry name" value="PEP-utilizers"/>
    <property type="match status" value="1"/>
</dbReference>
<comment type="function">
    <text evidence="3 17">General (non sugar-specific) component of the phosphoenolpyruvate-dependent sugar phosphotransferase system (sugar PTS). This major carbohydrate active-transport system catalyzes the phosphorylation of incoming sugar substrates concomitantly with their translocation across the cell membrane. Enzyme I transfers the phosphoryl group from phosphoenolpyruvate (PEP) to the phosphoryl carrier protein (HPr).</text>
</comment>
<keyword evidence="11 17" id="KW-0808">Transferase</keyword>
<evidence type="ECO:0000256" key="9">
    <source>
        <dbReference type="ARBA" id="ARBA00022490"/>
    </source>
</evidence>
<organism evidence="25 26">
    <name type="scientific">Microbacterium immunditiarum</name>
    <dbReference type="NCBI Taxonomy" id="337480"/>
    <lineage>
        <taxon>Bacteria</taxon>
        <taxon>Bacillati</taxon>
        <taxon>Actinomycetota</taxon>
        <taxon>Actinomycetes</taxon>
        <taxon>Micrococcales</taxon>
        <taxon>Microbacteriaceae</taxon>
        <taxon>Microbacterium</taxon>
    </lineage>
</organism>
<dbReference type="PRINTS" id="PR01736">
    <property type="entry name" value="PHPHTRNFRASE"/>
</dbReference>
<evidence type="ECO:0000313" key="26">
    <source>
        <dbReference type="Proteomes" id="UP000576969"/>
    </source>
</evidence>
<comment type="catalytic activity">
    <reaction evidence="1 17">
        <text>L-histidyl-[protein] + phosphoenolpyruvate = N(pros)-phospho-L-histidyl-[protein] + pyruvate</text>
        <dbReference type="Rhea" id="RHEA:23880"/>
        <dbReference type="Rhea" id="RHEA-COMP:9745"/>
        <dbReference type="Rhea" id="RHEA-COMP:9746"/>
        <dbReference type="ChEBI" id="CHEBI:15361"/>
        <dbReference type="ChEBI" id="CHEBI:29979"/>
        <dbReference type="ChEBI" id="CHEBI:58702"/>
        <dbReference type="ChEBI" id="CHEBI:64837"/>
        <dbReference type="EC" id="2.7.3.9"/>
    </reaction>
</comment>
<keyword evidence="12 17" id="KW-0598">Phosphotransferase system</keyword>
<evidence type="ECO:0000259" key="22">
    <source>
        <dbReference type="Pfam" id="PF00391"/>
    </source>
</evidence>
<keyword evidence="26" id="KW-1185">Reference proteome</keyword>
<comment type="caution">
    <text evidence="25">The sequence shown here is derived from an EMBL/GenBank/DDBJ whole genome shotgun (WGS) entry which is preliminary data.</text>
</comment>
<dbReference type="RefSeq" id="WP_179491449.1">
    <property type="nucleotide sequence ID" value="NZ_JACCBV010000001.1"/>
</dbReference>
<feature type="binding site" evidence="19">
    <location>
        <begin position="439"/>
        <end position="440"/>
    </location>
    <ligand>
        <name>phosphoenolpyruvate</name>
        <dbReference type="ChEBI" id="CHEBI:58702"/>
    </ligand>
</feature>
<dbReference type="PANTHER" id="PTHR46244">
    <property type="entry name" value="PHOSPHOENOLPYRUVATE-PROTEIN PHOSPHOTRANSFERASE"/>
    <property type="match status" value="1"/>
</dbReference>
<keyword evidence="13 17" id="KW-0479">Metal-binding</keyword>
<proteinExistence type="inferred from homology"/>
<evidence type="ECO:0000256" key="6">
    <source>
        <dbReference type="ARBA" id="ARBA00012232"/>
    </source>
</evidence>
<feature type="domain" description="PEP-utilising enzyme mobile" evidence="22">
    <location>
        <begin position="151"/>
        <end position="219"/>
    </location>
</feature>
<dbReference type="InterPro" id="IPR024692">
    <property type="entry name" value="PTS_EI"/>
</dbReference>
<dbReference type="Gene3D" id="1.10.274.10">
    <property type="entry name" value="PtsI, HPr-binding domain"/>
    <property type="match status" value="1"/>
</dbReference>
<feature type="domain" description="Phosphotransferase system enzyme I N-terminal" evidence="24">
    <location>
        <begin position="5"/>
        <end position="121"/>
    </location>
</feature>
<dbReference type="EMBL" id="JACCBV010000001">
    <property type="protein sequence ID" value="NYE21069.1"/>
    <property type="molecule type" value="Genomic_DNA"/>
</dbReference>
<name>A0A7Y9KMS5_9MICO</name>
<keyword evidence="8 17" id="KW-0813">Transport</keyword>
<evidence type="ECO:0000256" key="11">
    <source>
        <dbReference type="ARBA" id="ARBA00022679"/>
    </source>
</evidence>
<dbReference type="SUPFAM" id="SSF47831">
    <property type="entry name" value="Enzyme I of the PEP:sugar phosphotransferase system HPr-binding (sub)domain"/>
    <property type="match status" value="1"/>
</dbReference>
<comment type="subcellular location">
    <subcellularLocation>
        <location evidence="4 17">Cytoplasm</location>
    </subcellularLocation>
</comment>
<dbReference type="GO" id="GO:0009401">
    <property type="term" value="P:phosphoenolpyruvate-dependent sugar phosphotransferase system"/>
    <property type="evidence" value="ECO:0007669"/>
    <property type="project" value="UniProtKB-KW"/>
</dbReference>
<dbReference type="SUPFAM" id="SSF52009">
    <property type="entry name" value="Phosphohistidine domain"/>
    <property type="match status" value="1"/>
</dbReference>
<comment type="cofactor">
    <cofactor evidence="2 17 20">
        <name>Mg(2+)</name>
        <dbReference type="ChEBI" id="CHEBI:18420"/>
    </cofactor>
</comment>
<evidence type="ECO:0000256" key="21">
    <source>
        <dbReference type="SAM" id="MobiDB-lite"/>
    </source>
</evidence>
<comment type="similarity">
    <text evidence="5 17">Belongs to the PEP-utilizing enzyme family.</text>
</comment>
<dbReference type="GO" id="GO:0016301">
    <property type="term" value="F:kinase activity"/>
    <property type="evidence" value="ECO:0007669"/>
    <property type="project" value="UniProtKB-KW"/>
</dbReference>
<evidence type="ECO:0000256" key="1">
    <source>
        <dbReference type="ARBA" id="ARBA00000683"/>
    </source>
</evidence>
<feature type="binding site" evidence="19">
    <location>
        <position position="322"/>
    </location>
    <ligand>
        <name>phosphoenolpyruvate</name>
        <dbReference type="ChEBI" id="CHEBI:58702"/>
    </ligand>
</feature>
<dbReference type="Gene3D" id="3.20.20.60">
    <property type="entry name" value="Phosphoenolpyruvate-binding domains"/>
    <property type="match status" value="1"/>
</dbReference>
<feature type="compositionally biased region" description="Basic and acidic residues" evidence="21">
    <location>
        <begin position="29"/>
        <end position="42"/>
    </location>
</feature>
<feature type="binding site" evidence="19">
    <location>
        <position position="450"/>
    </location>
    <ligand>
        <name>phosphoenolpyruvate</name>
        <dbReference type="ChEBI" id="CHEBI:58702"/>
    </ligand>
</feature>
<feature type="region of interest" description="Disordered" evidence="21">
    <location>
        <begin position="19"/>
        <end position="42"/>
    </location>
</feature>
<feature type="binding site" evidence="19">
    <location>
        <position position="286"/>
    </location>
    <ligand>
        <name>phosphoenolpyruvate</name>
        <dbReference type="ChEBI" id="CHEBI:58702"/>
    </ligand>
</feature>
<evidence type="ECO:0000256" key="8">
    <source>
        <dbReference type="ARBA" id="ARBA00022448"/>
    </source>
</evidence>
<feature type="active site" description="Tele-phosphohistidine intermediate" evidence="18">
    <location>
        <position position="184"/>
    </location>
</feature>
<dbReference type="InterPro" id="IPR015813">
    <property type="entry name" value="Pyrv/PenolPyrv_kinase-like_dom"/>
</dbReference>
<dbReference type="Pfam" id="PF02896">
    <property type="entry name" value="PEP-utilizers_C"/>
    <property type="match status" value="1"/>
</dbReference>
<dbReference type="InterPro" id="IPR050499">
    <property type="entry name" value="PEP-utilizing_PTS_enzyme"/>
</dbReference>
<dbReference type="Pfam" id="PF05524">
    <property type="entry name" value="PEP-utilisers_N"/>
    <property type="match status" value="1"/>
</dbReference>